<protein>
    <submittedName>
        <fullName evidence="4">DnaD domain protein</fullName>
    </submittedName>
</protein>
<sequence length="272" mass="31565">MSKLRKKYKEKYTVILNTVIEDKRLSYKALGLFLDLWHSPDDWDYYLSEIVKRHKDGKESVSSGLKELEKFGYLRRSNKHRNENGTFDSYDWDFSEIGEFIQSGKPAAENHRVGKPAADNQPLQNTNSTKYLKSLSTEGTNLSRKQVTRSERDKKPTKLELAKKLWTKQMNPKLVDYAADLAKRNAKYELSYFNKLMQDWQDKGYETIEDTKQTSQSSYGNPKPNKDLRPTWMKKGLDKQVVEPVSEEERAKVIAHIEAIRSKGKTKGDDVS</sequence>
<dbReference type="SUPFAM" id="SSF158499">
    <property type="entry name" value="DnaD domain-like"/>
    <property type="match status" value="1"/>
</dbReference>
<dbReference type="RefSeq" id="WP_339960858.1">
    <property type="nucleotide sequence ID" value="NZ_JAWMWH010000003.1"/>
</dbReference>
<dbReference type="InterPro" id="IPR006343">
    <property type="entry name" value="DnaB/C_C"/>
</dbReference>
<feature type="region of interest" description="Disordered" evidence="2">
    <location>
        <begin position="108"/>
        <end position="156"/>
    </location>
</feature>
<gene>
    <name evidence="4" type="ORF">R4146_07625</name>
</gene>
<organism evidence="4 5">
    <name type="scientific">Nicoliella lavandulae</name>
    <dbReference type="NCBI Taxonomy" id="3082954"/>
    <lineage>
        <taxon>Bacteria</taxon>
        <taxon>Bacillati</taxon>
        <taxon>Bacillota</taxon>
        <taxon>Bacilli</taxon>
        <taxon>Lactobacillales</taxon>
        <taxon>Lactobacillaceae</taxon>
        <taxon>Nicoliella</taxon>
    </lineage>
</organism>
<comment type="similarity">
    <text evidence="1">Belongs to the DnaB/DnaD family.</text>
</comment>
<feature type="region of interest" description="Disordered" evidence="2">
    <location>
        <begin position="211"/>
        <end position="235"/>
    </location>
</feature>
<evidence type="ECO:0000259" key="3">
    <source>
        <dbReference type="Pfam" id="PF07261"/>
    </source>
</evidence>
<comment type="caution">
    <text evidence="4">The sequence shown here is derived from an EMBL/GenBank/DDBJ whole genome shotgun (WGS) entry which is preliminary data.</text>
</comment>
<keyword evidence="5" id="KW-1185">Reference proteome</keyword>
<dbReference type="Pfam" id="PF07261">
    <property type="entry name" value="DnaB_2"/>
    <property type="match status" value="1"/>
</dbReference>
<evidence type="ECO:0000313" key="5">
    <source>
        <dbReference type="Proteomes" id="UP001370590"/>
    </source>
</evidence>
<evidence type="ECO:0000256" key="1">
    <source>
        <dbReference type="ARBA" id="ARBA00093462"/>
    </source>
</evidence>
<dbReference type="Gene3D" id="1.10.10.630">
    <property type="entry name" value="DnaD domain-like"/>
    <property type="match status" value="1"/>
</dbReference>
<name>A0ABU8SM76_9LACO</name>
<dbReference type="NCBIfam" id="TIGR01446">
    <property type="entry name" value="DnaD_dom"/>
    <property type="match status" value="1"/>
</dbReference>
<dbReference type="Proteomes" id="UP001370590">
    <property type="component" value="Unassembled WGS sequence"/>
</dbReference>
<reference evidence="4 5" key="1">
    <citation type="submission" date="2023-10" db="EMBL/GenBank/DDBJ databases">
        <title>Nicoliella lavandulae sp. nov. isolated from Lavandula angustifolia flowers.</title>
        <authorList>
            <person name="Alcantara C."/>
            <person name="Zuniga M."/>
            <person name="Landete J.M."/>
            <person name="Monedero V."/>
        </authorList>
    </citation>
    <scope>NUCLEOTIDE SEQUENCE [LARGE SCALE GENOMIC DNA]</scope>
    <source>
        <strain evidence="4 5">Es01</strain>
    </source>
</reference>
<feature type="domain" description="DnaB/C C-terminal" evidence="3">
    <location>
        <begin position="156"/>
        <end position="213"/>
    </location>
</feature>
<evidence type="ECO:0000256" key="2">
    <source>
        <dbReference type="SAM" id="MobiDB-lite"/>
    </source>
</evidence>
<dbReference type="EMBL" id="JAWMWH010000003">
    <property type="protein sequence ID" value="MEJ6401010.1"/>
    <property type="molecule type" value="Genomic_DNA"/>
</dbReference>
<evidence type="ECO:0000313" key="4">
    <source>
        <dbReference type="EMBL" id="MEJ6401010.1"/>
    </source>
</evidence>
<dbReference type="InterPro" id="IPR034829">
    <property type="entry name" value="DnaD-like_sf"/>
</dbReference>
<feature type="compositionally biased region" description="Basic and acidic residues" evidence="2">
    <location>
        <begin position="224"/>
        <end position="235"/>
    </location>
</feature>
<proteinExistence type="inferred from homology"/>
<feature type="compositionally biased region" description="Polar residues" evidence="2">
    <location>
        <begin position="121"/>
        <end position="145"/>
    </location>
</feature>
<accession>A0ABU8SM76</accession>